<dbReference type="AlphaFoldDB" id="A0AAP6RJU1"/>
<dbReference type="RefSeq" id="WP_064687099.1">
    <property type="nucleotide sequence ID" value="NZ_BDEN01000003.1"/>
</dbReference>
<comment type="caution">
    <text evidence="1">The sequence shown here is derived from an EMBL/GenBank/DDBJ whole genome shotgun (WGS) entry which is preliminary data.</text>
</comment>
<evidence type="ECO:0008006" key="3">
    <source>
        <dbReference type="Google" id="ProtNLM"/>
    </source>
</evidence>
<evidence type="ECO:0000313" key="2">
    <source>
        <dbReference type="Proteomes" id="UP000429730"/>
    </source>
</evidence>
<gene>
    <name evidence="1" type="ORF">GTI81_16370</name>
</gene>
<name>A0AAP6RJU1_ENTFL</name>
<dbReference type="Gene3D" id="3.40.50.450">
    <property type="match status" value="1"/>
</dbReference>
<reference evidence="1 2" key="1">
    <citation type="submission" date="2019-04" db="EMBL/GenBank/DDBJ databases">
        <title>Step-wise assembly of the neonatal virome modulated by breast feeding.</title>
        <authorList>
            <person name="Liang G."/>
            <person name="Bushman F."/>
        </authorList>
    </citation>
    <scope>NUCLEOTIDE SEQUENCE [LARGE SCALE GENOMIC DNA]</scope>
    <source>
        <strain evidence="1 2">E3754</strain>
    </source>
</reference>
<protein>
    <recommendedName>
        <fullName evidence="3">Nucleoside 2-deoxyribosyltransferase</fullName>
    </recommendedName>
</protein>
<dbReference type="Proteomes" id="UP000429730">
    <property type="component" value="Unassembled WGS sequence"/>
</dbReference>
<sequence>MKKCFFVTPIGSSDSEERRDSDFVMKNFLNPVTKKMGFDVLRADLLNDTGKIDDTIVQQLETSELVVIDLTKLNPNVMFEFGIRYGLGKPFVVIAQNLENLPLDVRNIRVLEYTVTAPDIESINEKLEAMITVSLEQNSKDNSGYTKGRELGEELAMSAIQSGDFTQITNFLSLADKLGISYKDDE</sequence>
<dbReference type="EMBL" id="WVTJ01000098">
    <property type="protein sequence ID" value="MXS54247.1"/>
    <property type="molecule type" value="Genomic_DNA"/>
</dbReference>
<accession>A0AAP6RJU1</accession>
<organism evidence="1 2">
    <name type="scientific">Enterococcus faecalis</name>
    <name type="common">Streptococcus faecalis</name>
    <dbReference type="NCBI Taxonomy" id="1351"/>
    <lineage>
        <taxon>Bacteria</taxon>
        <taxon>Bacillati</taxon>
        <taxon>Bacillota</taxon>
        <taxon>Bacilli</taxon>
        <taxon>Lactobacillales</taxon>
        <taxon>Enterococcaceae</taxon>
        <taxon>Enterococcus</taxon>
    </lineage>
</organism>
<evidence type="ECO:0000313" key="1">
    <source>
        <dbReference type="EMBL" id="MXS54247.1"/>
    </source>
</evidence>
<proteinExistence type="predicted"/>